<proteinExistence type="predicted"/>
<dbReference type="PROSITE" id="PS51379">
    <property type="entry name" value="4FE4S_FER_2"/>
    <property type="match status" value="1"/>
</dbReference>
<dbReference type="InterPro" id="IPR051555">
    <property type="entry name" value="FDH_Electron_Transfer_Unit"/>
</dbReference>
<sequence length="108" mass="12137">MAKYGLLIDYNYCTGCHSCEVACQQEHGYPEGKTGIKVAEFEYETFKGLAIDFLPYPTDLCDLCVSRQKNGERPACVKHCQSRCMEFGLLGELVTTMEKGHKMVIFAP</sequence>
<keyword evidence="5" id="KW-0408">Iron</keyword>
<keyword evidence="9" id="KW-1185">Reference proteome</keyword>
<evidence type="ECO:0000256" key="6">
    <source>
        <dbReference type="ARBA" id="ARBA00023014"/>
    </source>
</evidence>
<protein>
    <submittedName>
        <fullName evidence="8">Anaerobic dimethyl sulfoxide reductase subunit B (DMSO reductase iron-sulfur subunit)</fullName>
    </submittedName>
</protein>
<name>A0A1M7XYA4_9BACT</name>
<dbReference type="PANTHER" id="PTHR43545">
    <property type="entry name" value="FORMATE DEHYDROGENASE, NITRATE-INDUCIBLE, IRON-SULFUR SUBUNIT"/>
    <property type="match status" value="1"/>
</dbReference>
<dbReference type="GO" id="GO:0051539">
    <property type="term" value="F:4 iron, 4 sulfur cluster binding"/>
    <property type="evidence" value="ECO:0007669"/>
    <property type="project" value="UniProtKB-KW"/>
</dbReference>
<dbReference type="PANTHER" id="PTHR43545:SF6">
    <property type="entry name" value="FORMATE DEHYDROGENASE, NITRATE-INDUCIBLE, IRON-SULFUR SUBUNIT"/>
    <property type="match status" value="1"/>
</dbReference>
<accession>A0A1M7XYA4</accession>
<dbReference type="Proteomes" id="UP000184603">
    <property type="component" value="Unassembled WGS sequence"/>
</dbReference>
<evidence type="ECO:0000256" key="2">
    <source>
        <dbReference type="ARBA" id="ARBA00022485"/>
    </source>
</evidence>
<dbReference type="EMBL" id="FRFE01000002">
    <property type="protein sequence ID" value="SHO43950.1"/>
    <property type="molecule type" value="Genomic_DNA"/>
</dbReference>
<dbReference type="OrthoDB" id="5432641at2"/>
<evidence type="ECO:0000256" key="1">
    <source>
        <dbReference type="ARBA" id="ARBA00004196"/>
    </source>
</evidence>
<dbReference type="AlphaFoldDB" id="A0A1M7XYA4"/>
<evidence type="ECO:0000313" key="9">
    <source>
        <dbReference type="Proteomes" id="UP000184603"/>
    </source>
</evidence>
<evidence type="ECO:0000256" key="4">
    <source>
        <dbReference type="ARBA" id="ARBA00022737"/>
    </source>
</evidence>
<dbReference type="Gene3D" id="3.30.70.20">
    <property type="match status" value="1"/>
</dbReference>
<organism evidence="8 9">
    <name type="scientific">Desulfopila aestuarii DSM 18488</name>
    <dbReference type="NCBI Taxonomy" id="1121416"/>
    <lineage>
        <taxon>Bacteria</taxon>
        <taxon>Pseudomonadati</taxon>
        <taxon>Thermodesulfobacteriota</taxon>
        <taxon>Desulfobulbia</taxon>
        <taxon>Desulfobulbales</taxon>
        <taxon>Desulfocapsaceae</taxon>
        <taxon>Desulfopila</taxon>
    </lineage>
</organism>
<dbReference type="GO" id="GO:0046872">
    <property type="term" value="F:metal ion binding"/>
    <property type="evidence" value="ECO:0007669"/>
    <property type="project" value="UniProtKB-KW"/>
</dbReference>
<evidence type="ECO:0000256" key="3">
    <source>
        <dbReference type="ARBA" id="ARBA00022723"/>
    </source>
</evidence>
<evidence type="ECO:0000259" key="7">
    <source>
        <dbReference type="PROSITE" id="PS51379"/>
    </source>
</evidence>
<dbReference type="RefSeq" id="WP_073611950.1">
    <property type="nucleotide sequence ID" value="NZ_FRFE01000002.1"/>
</dbReference>
<dbReference type="STRING" id="1121416.SAMN02745220_00581"/>
<evidence type="ECO:0000313" key="8">
    <source>
        <dbReference type="EMBL" id="SHO43950.1"/>
    </source>
</evidence>
<keyword evidence="2" id="KW-0004">4Fe-4S</keyword>
<feature type="domain" description="4Fe-4S ferredoxin-type" evidence="7">
    <location>
        <begin position="4"/>
        <end position="33"/>
    </location>
</feature>
<evidence type="ECO:0000256" key="5">
    <source>
        <dbReference type="ARBA" id="ARBA00023004"/>
    </source>
</evidence>
<keyword evidence="6" id="KW-0411">Iron-sulfur</keyword>
<keyword evidence="3" id="KW-0479">Metal-binding</keyword>
<gene>
    <name evidence="8" type="ORF">SAMN02745220_00581</name>
</gene>
<dbReference type="InterPro" id="IPR017896">
    <property type="entry name" value="4Fe4S_Fe-S-bd"/>
</dbReference>
<reference evidence="8 9" key="1">
    <citation type="submission" date="2016-12" db="EMBL/GenBank/DDBJ databases">
        <authorList>
            <person name="Song W.-J."/>
            <person name="Kurnit D.M."/>
        </authorList>
    </citation>
    <scope>NUCLEOTIDE SEQUENCE [LARGE SCALE GENOMIC DNA]</scope>
    <source>
        <strain evidence="8 9">DSM 18488</strain>
    </source>
</reference>
<keyword evidence="4" id="KW-0677">Repeat</keyword>
<dbReference type="SUPFAM" id="SSF54862">
    <property type="entry name" value="4Fe-4S ferredoxins"/>
    <property type="match status" value="1"/>
</dbReference>
<dbReference type="GO" id="GO:0030313">
    <property type="term" value="C:cell envelope"/>
    <property type="evidence" value="ECO:0007669"/>
    <property type="project" value="UniProtKB-SubCell"/>
</dbReference>
<comment type="subcellular location">
    <subcellularLocation>
        <location evidence="1">Cell envelope</location>
    </subcellularLocation>
</comment>